<evidence type="ECO:0000313" key="4">
    <source>
        <dbReference type="Proteomes" id="UP000649328"/>
    </source>
</evidence>
<reference evidence="3" key="1">
    <citation type="submission" date="2020-10" db="EMBL/GenBank/DDBJ databases">
        <title>The Whole-Genome Sequence of Metschnikowia persimmonesis, a Novel Endophytic Yeast Species Isolated from Medicinal Plant Diospyros kaki Thumb.</title>
        <authorList>
            <person name="Rahmat E."/>
            <person name="Kang Y."/>
        </authorList>
    </citation>
    <scope>NUCLEOTIDE SEQUENCE</scope>
    <source>
        <strain evidence="3">KIOM G15050</strain>
    </source>
</reference>
<dbReference type="PANTHER" id="PTHR22997:SF0">
    <property type="entry name" value="PIH1 DOMAIN-CONTAINING PROTEIN 1"/>
    <property type="match status" value="1"/>
</dbReference>
<feature type="domain" description="PIH1 N-terminal" evidence="2">
    <location>
        <begin position="13"/>
        <end position="154"/>
    </location>
</feature>
<dbReference type="GO" id="GO:1990904">
    <property type="term" value="C:ribonucleoprotein complex"/>
    <property type="evidence" value="ECO:0007669"/>
    <property type="project" value="TreeGrafter"/>
</dbReference>
<gene>
    <name evidence="3" type="ORF">HF325_000672</name>
</gene>
<proteinExistence type="inferred from homology"/>
<dbReference type="GO" id="GO:0097255">
    <property type="term" value="C:R2TP complex"/>
    <property type="evidence" value="ECO:0007669"/>
    <property type="project" value="TreeGrafter"/>
</dbReference>
<dbReference type="OrthoDB" id="5135119at2759"/>
<dbReference type="InterPro" id="IPR050734">
    <property type="entry name" value="PIH1/Kintoun_subfamily"/>
</dbReference>
<name>A0A8H7GY17_9ASCO</name>
<comment type="similarity">
    <text evidence="1">Belongs to the PIH1 family.</text>
</comment>
<keyword evidence="4" id="KW-1185">Reference proteome</keyword>
<dbReference type="Proteomes" id="UP000649328">
    <property type="component" value="Unassembled WGS sequence"/>
</dbReference>
<dbReference type="AlphaFoldDB" id="A0A8H7GY17"/>
<dbReference type="EMBL" id="JACBPP010000001">
    <property type="protein sequence ID" value="KAF8005215.1"/>
    <property type="molecule type" value="Genomic_DNA"/>
</dbReference>
<dbReference type="InterPro" id="IPR012981">
    <property type="entry name" value="PIH1_N"/>
</dbReference>
<dbReference type="GO" id="GO:0006364">
    <property type="term" value="P:rRNA processing"/>
    <property type="evidence" value="ECO:0007669"/>
    <property type="project" value="TreeGrafter"/>
</dbReference>
<dbReference type="PANTHER" id="PTHR22997">
    <property type="entry name" value="PIH1 DOMAIN-CONTAINING PROTEIN 1"/>
    <property type="match status" value="1"/>
</dbReference>
<protein>
    <recommendedName>
        <fullName evidence="2">PIH1 N-terminal domain-containing protein</fullName>
    </recommendedName>
</protein>
<organism evidence="3 4">
    <name type="scientific">Metschnikowia pulcherrima</name>
    <dbReference type="NCBI Taxonomy" id="27326"/>
    <lineage>
        <taxon>Eukaryota</taxon>
        <taxon>Fungi</taxon>
        <taxon>Dikarya</taxon>
        <taxon>Ascomycota</taxon>
        <taxon>Saccharomycotina</taxon>
        <taxon>Pichiomycetes</taxon>
        <taxon>Metschnikowiaceae</taxon>
        <taxon>Metschnikowia</taxon>
    </lineage>
</organism>
<evidence type="ECO:0000313" key="3">
    <source>
        <dbReference type="EMBL" id="KAF8005215.1"/>
    </source>
</evidence>
<accession>A0A8H7GY17</accession>
<dbReference type="Pfam" id="PF08190">
    <property type="entry name" value="PIH1"/>
    <property type="match status" value="1"/>
</dbReference>
<evidence type="ECO:0000256" key="1">
    <source>
        <dbReference type="ARBA" id="ARBA00008511"/>
    </source>
</evidence>
<sequence length="344" mass="39521">MAAIFEQGEGVKLDPKPGFVVKTRIIEGQGEHLYSTKVFINVCHESRVPKPPTEFDPAIVFPMIVQNEWEIPIIVSLEKKAVDKKGVPLFVYDCCINSDCFQWVQVSKDLRLILVEWALESVEMMHELVLEREYTFPKMLCKGELSQTEITQEDLKNGFQKKLLELKNNETQGLIEELGGGLVDLDETENIEELPDLTNIDGKRNRPLIEEIGEMTLEEAESRRNSPQLPIMAQKIQELDETVIVSENEEKSEALKYRYTVTREVRDDHMYVLFESAELTQNIEVSFSELTEPDFSTITIQNLDPSRKLDKNNCLEIPVPAPYIPYKSFVLEKKGQLYIFCKGN</sequence>
<evidence type="ECO:0000259" key="2">
    <source>
        <dbReference type="Pfam" id="PF08190"/>
    </source>
</evidence>
<dbReference type="GO" id="GO:0000492">
    <property type="term" value="P:box C/D snoRNP assembly"/>
    <property type="evidence" value="ECO:0007669"/>
    <property type="project" value="TreeGrafter"/>
</dbReference>
<comment type="caution">
    <text evidence="3">The sequence shown here is derived from an EMBL/GenBank/DDBJ whole genome shotgun (WGS) entry which is preliminary data.</text>
</comment>
<dbReference type="GO" id="GO:0005737">
    <property type="term" value="C:cytoplasm"/>
    <property type="evidence" value="ECO:0007669"/>
    <property type="project" value="TreeGrafter"/>
</dbReference>